<dbReference type="InterPro" id="IPR041685">
    <property type="entry name" value="AAA_GajA/Old/RecF-like"/>
</dbReference>
<dbReference type="AlphaFoldDB" id="A0A3G2T295"/>
<evidence type="ECO:0000313" key="3">
    <source>
        <dbReference type="Proteomes" id="UP000279962"/>
    </source>
</evidence>
<gene>
    <name evidence="2" type="ORF">CDG68_12315</name>
</gene>
<dbReference type="PANTHER" id="PTHR43581:SF2">
    <property type="entry name" value="EXCINUCLEASE ATPASE SUBUNIT"/>
    <property type="match status" value="1"/>
</dbReference>
<dbReference type="RefSeq" id="WP_087554607.1">
    <property type="nucleotide sequence ID" value="NZ_CP033133.1"/>
</dbReference>
<proteinExistence type="predicted"/>
<dbReference type="SUPFAM" id="SSF52540">
    <property type="entry name" value="P-loop containing nucleoside triphosphate hydrolases"/>
    <property type="match status" value="1"/>
</dbReference>
<dbReference type="PANTHER" id="PTHR43581">
    <property type="entry name" value="ATP/GTP PHOSPHATASE"/>
    <property type="match status" value="1"/>
</dbReference>
<dbReference type="InterPro" id="IPR051396">
    <property type="entry name" value="Bact_Antivir_Def_Nuclease"/>
</dbReference>
<dbReference type="CDD" id="cd00267">
    <property type="entry name" value="ABC_ATPase"/>
    <property type="match status" value="1"/>
</dbReference>
<evidence type="ECO:0000259" key="1">
    <source>
        <dbReference type="Pfam" id="PF13175"/>
    </source>
</evidence>
<dbReference type="InterPro" id="IPR027417">
    <property type="entry name" value="P-loop_NTPase"/>
</dbReference>
<dbReference type="Proteomes" id="UP000279962">
    <property type="component" value="Chromosome"/>
</dbReference>
<protein>
    <recommendedName>
        <fullName evidence="1">Endonuclease GajA/Old nuclease/RecF-like AAA domain-containing protein</fullName>
    </recommendedName>
</protein>
<organism evidence="2 3">
    <name type="scientific">Acinetobacter wuhouensis</name>
    <dbReference type="NCBI Taxonomy" id="1879050"/>
    <lineage>
        <taxon>Bacteria</taxon>
        <taxon>Pseudomonadati</taxon>
        <taxon>Pseudomonadota</taxon>
        <taxon>Gammaproteobacteria</taxon>
        <taxon>Moraxellales</taxon>
        <taxon>Moraxellaceae</taxon>
        <taxon>Acinetobacter</taxon>
    </lineage>
</organism>
<reference evidence="2 3" key="1">
    <citation type="submission" date="2018-10" db="EMBL/GenBank/DDBJ databases">
        <title>The complete genome of Acinetobacter wuhouensis strain WCHAW010062.</title>
        <authorList>
            <person name="Hu Y."/>
            <person name="Long H."/>
            <person name="Feng Y."/>
            <person name="Zong Z."/>
        </authorList>
    </citation>
    <scope>NUCLEOTIDE SEQUENCE [LARGE SCALE GENOMIC DNA]</scope>
    <source>
        <strain evidence="2 3">WCHAW010062</strain>
    </source>
</reference>
<feature type="domain" description="Endonuclease GajA/Old nuclease/RecF-like AAA" evidence="1">
    <location>
        <begin position="20"/>
        <end position="428"/>
    </location>
</feature>
<evidence type="ECO:0000313" key="2">
    <source>
        <dbReference type="EMBL" id="AYO54373.1"/>
    </source>
</evidence>
<name>A0A3G2T295_9GAMM</name>
<dbReference type="EMBL" id="CP033133">
    <property type="protein sequence ID" value="AYO54373.1"/>
    <property type="molecule type" value="Genomic_DNA"/>
</dbReference>
<accession>A0A3G2T295</accession>
<dbReference type="Gene3D" id="3.40.50.300">
    <property type="entry name" value="P-loop containing nucleotide triphosphate hydrolases"/>
    <property type="match status" value="1"/>
</dbReference>
<sequence>MLKKIIVLEYFFCCFLEKYMKYSLEVKNFGKIKDAKVNLSSFTVIAGTNSSGKSFLSRALYSFFSTINKNYVSVEYLRLLKPLKNLLRFGFNSVRDPSIKVINVYNELIKNIIQIEEILTNFDKLPFEEQNSYKFILSDKFTVVDGHMNDLKKELNGKKKYEDFSERLDASSRQLKQLKETLKDSTKFLVDKFSYEFKKNLQENFQVASLADLRTYNSKSENSSFHIDGLGDIQINNESVTFQLKLNGINEFQSLYNVVFVESPIYWKLRKPLLEIRQKVSTNSIFSFLRDDSELSGIPKYFYDLIDLLDQDIKRDAVNNDFVDNLLDKINSELSGELIWTDSGEIYFKDKNCSKNINLNLTATGVTNLGIVGLLLKRNIISKGSYVFIDEPEVNLHPAWQKIMIETLYELSKNGINVVIATHSIDMIKYIENIMNELSENEILNHFAINRLSNNGVSISDHLNPIESLIQIKDDLGESFMNMTFESGW</sequence>
<dbReference type="Pfam" id="PF13175">
    <property type="entry name" value="AAA_15"/>
    <property type="match status" value="1"/>
</dbReference>